<dbReference type="OrthoDB" id="7796826at2"/>
<comment type="caution">
    <text evidence="3">The sequence shown here is derived from an EMBL/GenBank/DDBJ whole genome shotgun (WGS) entry which is preliminary data.</text>
</comment>
<dbReference type="GO" id="GO:0016020">
    <property type="term" value="C:membrane"/>
    <property type="evidence" value="ECO:0007669"/>
    <property type="project" value="UniProtKB-UniRule"/>
</dbReference>
<dbReference type="InterPro" id="IPR036737">
    <property type="entry name" value="OmpA-like_sf"/>
</dbReference>
<sequence>MDSNYQTTSKFTTNQESHQTADLIVNPNIITEMAFINRSDSVLLLTSSEESKISKISNYLEDAISQLRQAKKDASTKLNSAKAVSIKEIEKSRQKVIDAADKFDKKLKEITNHFDFIPEKTSSSSQVGGIAKEKSGGVEFTEIYRFKEKQITLLPSELLKLFEKSPKGQKKRFSLLNKEDRSVQGTRRYWQEADGSFNKERFKELFAQTKADIKAEWKLIDPNEKDAEGNYKHQGQIPIDKFFGPIIGNIFKGQFQMIDEWIEQVNKNLKVQYKQFKSDREEILSLLKKDYKEFSSDDLGRIQYLVKYIWEDSELYKTEQMRIKDDFQFPLDGKSHYSELNQIVSGMTELPPANYSAEAGVEFMRYSYGLTASGTFDLKSGKIAFETKGEAKLSLVDAKAKASGYIPAECGFNINFQIAKSKTEYQLKRDDSALCFASTHFEFNKSFIRIEGLHHLNSLLQEIASNNVTNKNGLMVHIEGHTDKVGGESYNQILSEERAEATKAYLNNEPHIWARFFTHRGKRWGQKEIDYMIDTLPKPFTLPMFALPDSDNIQIPFLPKPIKERDDFSGNLVETQSLFSFTRLDGQVRPYIGCDMNLDFINDRIGLSCLIQHYFDANRANIDKVNQLIFTSSAMPKMITGTSGKGELEPKVDTEQRELENRRVEFIPFTLQPIKVEEPTLKLNFGHTRLKIDGHVAGWAGASLTAAAKIDFDVSNGILQAKTGIKNGQSKQEATKNAAKANANAGGSAEAFVGARVEAGIKGALEWKSPNPELKKSASDNPEPPKWGELGSVGYTVTGSAGVGITGDFNIGWDDIARKFLIKAKAAACLGLGCGGSFAFTVDARHVWNFIVLVHDKLCEADFSYIDIFDTADETFERISAFGYELIKQGNLFSGSTTMGMSALGFTGVQIMNDLTKYHRQWIQEENKVDNLHELINNIQANKSLVMHLTPETKGRLLYDLTHTRSDIFDWQTPTFFRGALTAGRDLHLGKNWLFGIDEAREEAILTILEYGIQSQRDFQETLEHMTPRSCKSTPSNQTCDIAFNKTIESKSSFDKNFNILKDYLNDWSDNRRLNRWHDKLPNSATNIAGRAKQPIARP</sequence>
<keyword evidence="4" id="KW-1185">Reference proteome</keyword>
<dbReference type="Pfam" id="PF00691">
    <property type="entry name" value="OmpA"/>
    <property type="match status" value="1"/>
</dbReference>
<dbReference type="InterPro" id="IPR006665">
    <property type="entry name" value="OmpA-like"/>
</dbReference>
<dbReference type="SUPFAM" id="SSF103088">
    <property type="entry name" value="OmpA-like"/>
    <property type="match status" value="1"/>
</dbReference>
<dbReference type="Gene3D" id="3.30.1330.60">
    <property type="entry name" value="OmpA-like domain"/>
    <property type="match status" value="1"/>
</dbReference>
<dbReference type="PANTHER" id="PTHR30329:SF21">
    <property type="entry name" value="LIPOPROTEIN YIAD-RELATED"/>
    <property type="match status" value="1"/>
</dbReference>
<dbReference type="PANTHER" id="PTHR30329">
    <property type="entry name" value="STATOR ELEMENT OF FLAGELLAR MOTOR COMPLEX"/>
    <property type="match status" value="1"/>
</dbReference>
<keyword evidence="1" id="KW-0472">Membrane</keyword>
<gene>
    <name evidence="3" type="ORF">C8D97_11824</name>
</gene>
<evidence type="ECO:0000313" key="3">
    <source>
        <dbReference type="EMBL" id="PWK42555.1"/>
    </source>
</evidence>
<dbReference type="CDD" id="cd07185">
    <property type="entry name" value="OmpA_C-like"/>
    <property type="match status" value="1"/>
</dbReference>
<dbReference type="InterPro" id="IPR050330">
    <property type="entry name" value="Bact_OuterMem_StrucFunc"/>
</dbReference>
<dbReference type="AlphaFoldDB" id="A0A316F780"/>
<dbReference type="RefSeq" id="WP_146196177.1">
    <property type="nucleotide sequence ID" value="NZ_QGGU01000018.1"/>
</dbReference>
<accession>A0A316F780</accession>
<evidence type="ECO:0000256" key="1">
    <source>
        <dbReference type="PROSITE-ProRule" id="PRU00473"/>
    </source>
</evidence>
<evidence type="ECO:0000259" key="2">
    <source>
        <dbReference type="PROSITE" id="PS51123"/>
    </source>
</evidence>
<proteinExistence type="predicted"/>
<name>A0A316F780_9GAMM</name>
<dbReference type="Proteomes" id="UP000245790">
    <property type="component" value="Unassembled WGS sequence"/>
</dbReference>
<protein>
    <submittedName>
        <fullName evidence="3">OmpA family protein</fullName>
    </submittedName>
</protein>
<feature type="domain" description="OmpA-like" evidence="2">
    <location>
        <begin position="429"/>
        <end position="563"/>
    </location>
</feature>
<reference evidence="3 4" key="1">
    <citation type="submission" date="2018-05" db="EMBL/GenBank/DDBJ databases">
        <title>Genomic Encyclopedia of Type Strains, Phase IV (KMG-IV): sequencing the most valuable type-strain genomes for metagenomic binning, comparative biology and taxonomic classification.</title>
        <authorList>
            <person name="Goeker M."/>
        </authorList>
    </citation>
    <scope>NUCLEOTIDE SEQUENCE [LARGE SCALE GENOMIC DNA]</scope>
    <source>
        <strain evidence="3 4">DSM 25350</strain>
    </source>
</reference>
<dbReference type="PROSITE" id="PS51123">
    <property type="entry name" value="OMPA_2"/>
    <property type="match status" value="1"/>
</dbReference>
<evidence type="ECO:0000313" key="4">
    <source>
        <dbReference type="Proteomes" id="UP000245790"/>
    </source>
</evidence>
<dbReference type="EMBL" id="QGGU01000018">
    <property type="protein sequence ID" value="PWK42555.1"/>
    <property type="molecule type" value="Genomic_DNA"/>
</dbReference>
<organism evidence="3 4">
    <name type="scientific">Pleionea mediterranea</name>
    <dbReference type="NCBI Taxonomy" id="523701"/>
    <lineage>
        <taxon>Bacteria</taxon>
        <taxon>Pseudomonadati</taxon>
        <taxon>Pseudomonadota</taxon>
        <taxon>Gammaproteobacteria</taxon>
        <taxon>Oceanospirillales</taxon>
        <taxon>Pleioneaceae</taxon>
        <taxon>Pleionea</taxon>
    </lineage>
</organism>